<name>A0A6J1EGB6_CUCMO</name>
<organism evidence="1 2">
    <name type="scientific">Cucurbita moschata</name>
    <name type="common">Winter crookneck squash</name>
    <name type="synonym">Cucurbita pepo var. moschata</name>
    <dbReference type="NCBI Taxonomy" id="3662"/>
    <lineage>
        <taxon>Eukaryota</taxon>
        <taxon>Viridiplantae</taxon>
        <taxon>Streptophyta</taxon>
        <taxon>Embryophyta</taxon>
        <taxon>Tracheophyta</taxon>
        <taxon>Spermatophyta</taxon>
        <taxon>Magnoliopsida</taxon>
        <taxon>eudicotyledons</taxon>
        <taxon>Gunneridae</taxon>
        <taxon>Pentapetalae</taxon>
        <taxon>rosids</taxon>
        <taxon>fabids</taxon>
        <taxon>Cucurbitales</taxon>
        <taxon>Cucurbitaceae</taxon>
        <taxon>Cucurbiteae</taxon>
        <taxon>Cucurbita</taxon>
    </lineage>
</organism>
<dbReference type="InterPro" id="IPR044999">
    <property type="entry name" value="CbbY-like"/>
</dbReference>
<dbReference type="SUPFAM" id="SSF56784">
    <property type="entry name" value="HAD-like"/>
    <property type="match status" value="1"/>
</dbReference>
<dbReference type="PANTHER" id="PTHR42896:SF3">
    <property type="entry name" value="PROTEIN, PUTATIVE, EXPRESSED-RELATED"/>
    <property type="match status" value="1"/>
</dbReference>
<dbReference type="InterPro" id="IPR023198">
    <property type="entry name" value="PGP-like_dom2"/>
</dbReference>
<keyword evidence="1" id="KW-1185">Reference proteome</keyword>
<dbReference type="KEGG" id="cmos:111433112"/>
<evidence type="ECO:0000313" key="2">
    <source>
        <dbReference type="RefSeq" id="XP_022925818.1"/>
    </source>
</evidence>
<reference evidence="2" key="1">
    <citation type="submission" date="2025-08" db="UniProtKB">
        <authorList>
            <consortium name="RefSeq"/>
        </authorList>
    </citation>
    <scope>IDENTIFICATION</scope>
    <source>
        <tissue evidence="2">Young leaves</tissue>
    </source>
</reference>
<proteinExistence type="predicted"/>
<dbReference type="Gene3D" id="3.40.50.1000">
    <property type="entry name" value="HAD superfamily/HAD-like"/>
    <property type="match status" value="1"/>
</dbReference>
<dbReference type="GeneID" id="111433112"/>
<dbReference type="Proteomes" id="UP000504609">
    <property type="component" value="Unplaced"/>
</dbReference>
<dbReference type="PANTHER" id="PTHR42896">
    <property type="entry name" value="XYLULOSE-1,5-BISPHOSPHATE (XUBP) PHOSPHATASE"/>
    <property type="match status" value="1"/>
</dbReference>
<accession>A0A6J1EGB6</accession>
<sequence length="376" mass="41212">MEITSCSTLYTHPIKRTTSCNCFYSHAALNLPTTRFHPSSPHLSVFSRSVSSIGKSLRIRTPVAPSTTSRSNNYSSQELAVLLEVEGVLVDAYRSTNRQAFNEAFRKLGLDCANWTDPVYSDLVRKNAANEERMLIMYFNRIGWPTSLPTNEKESFIKSVLREKKNASDELMVSQSLPLRPGVEDFIDNAYDEGIPVIILTAYSKSGEEIARSIINKLGPERISKVKIVGNEETRQSLYSEVVRGQAKHSGLDEQLAKEAMKAASAEKQRIAEKVASALKLSVEINTTSSESLDKIICALRAGAELADIPVSNCILIAGTQSGVDGAERIGMPRIVLRSSLTSRAEFPSASAIMDGFGVGGLTITRLRQKTWSSDA</sequence>
<dbReference type="InterPro" id="IPR036412">
    <property type="entry name" value="HAD-like_sf"/>
</dbReference>
<protein>
    <submittedName>
        <fullName evidence="2">Uncharacterized protein LOC111433112 isoform X1</fullName>
    </submittedName>
</protein>
<dbReference type="RefSeq" id="XP_022925818.1">
    <property type="nucleotide sequence ID" value="XM_023070050.1"/>
</dbReference>
<dbReference type="AlphaFoldDB" id="A0A6J1EGB6"/>
<dbReference type="GO" id="GO:0016787">
    <property type="term" value="F:hydrolase activity"/>
    <property type="evidence" value="ECO:0007669"/>
    <property type="project" value="InterPro"/>
</dbReference>
<dbReference type="InterPro" id="IPR023214">
    <property type="entry name" value="HAD_sf"/>
</dbReference>
<evidence type="ECO:0000313" key="1">
    <source>
        <dbReference type="Proteomes" id="UP000504609"/>
    </source>
</evidence>
<dbReference type="Gene3D" id="1.10.150.240">
    <property type="entry name" value="Putative phosphatase, domain 2"/>
    <property type="match status" value="1"/>
</dbReference>
<gene>
    <name evidence="2" type="primary">LOC111433112</name>
</gene>